<accession>A0A366E080</accession>
<dbReference type="Proteomes" id="UP000252254">
    <property type="component" value="Unassembled WGS sequence"/>
</dbReference>
<protein>
    <submittedName>
        <fullName evidence="2">Uncharacterized protein</fullName>
    </submittedName>
</protein>
<evidence type="ECO:0000313" key="2">
    <source>
        <dbReference type="EMBL" id="RBO95189.1"/>
    </source>
</evidence>
<sequence length="99" mass="11887">MKINKKILLISTLIPVLYVVVVPFKKISNYGIAEYAIGFPFHFMWYREFGEIPNKLLLFTSGEIRKIQFDLMYYFLSVLFFYFLILVCMYAYKRVKKTT</sequence>
<dbReference type="AlphaFoldDB" id="A0A366E080"/>
<reference evidence="2 3" key="1">
    <citation type="submission" date="2018-06" db="EMBL/GenBank/DDBJ databases">
        <title>Genomic Encyclopedia of Type Strains, Phase IV (KMG-IV): sequencing the most valuable type-strain genomes for metagenomic binning, comparative biology and taxonomic classification.</title>
        <authorList>
            <person name="Goeker M."/>
        </authorList>
    </citation>
    <scope>NUCLEOTIDE SEQUENCE [LARGE SCALE GENOMIC DNA]</scope>
    <source>
        <strain evidence="2 3">DSM 15140</strain>
    </source>
</reference>
<keyword evidence="1" id="KW-0812">Transmembrane</keyword>
<evidence type="ECO:0000313" key="3">
    <source>
        <dbReference type="Proteomes" id="UP000252254"/>
    </source>
</evidence>
<keyword evidence="3" id="KW-1185">Reference proteome</keyword>
<keyword evidence="1" id="KW-1133">Transmembrane helix</keyword>
<dbReference type="EMBL" id="QNRI01000009">
    <property type="protein sequence ID" value="RBO95189.1"/>
    <property type="molecule type" value="Genomic_DNA"/>
</dbReference>
<feature type="transmembrane region" description="Helical" evidence="1">
    <location>
        <begin position="71"/>
        <end position="92"/>
    </location>
</feature>
<keyword evidence="1" id="KW-0472">Membrane</keyword>
<organism evidence="2 3">
    <name type="scientific">Paraliobacillus ryukyuensis</name>
    <dbReference type="NCBI Taxonomy" id="200904"/>
    <lineage>
        <taxon>Bacteria</taxon>
        <taxon>Bacillati</taxon>
        <taxon>Bacillota</taxon>
        <taxon>Bacilli</taxon>
        <taxon>Bacillales</taxon>
        <taxon>Bacillaceae</taxon>
        <taxon>Paraliobacillus</taxon>
    </lineage>
</organism>
<proteinExistence type="predicted"/>
<evidence type="ECO:0000256" key="1">
    <source>
        <dbReference type="SAM" id="Phobius"/>
    </source>
</evidence>
<gene>
    <name evidence="2" type="ORF">DES48_10926</name>
</gene>
<comment type="caution">
    <text evidence="2">The sequence shown here is derived from an EMBL/GenBank/DDBJ whole genome shotgun (WGS) entry which is preliminary data.</text>
</comment>
<name>A0A366E080_9BACI</name>
<feature type="transmembrane region" description="Helical" evidence="1">
    <location>
        <begin position="7"/>
        <end position="24"/>
    </location>
</feature>